<evidence type="ECO:0000313" key="6">
    <source>
        <dbReference type="Proteomes" id="UP001595756"/>
    </source>
</evidence>
<keyword evidence="6" id="KW-1185">Reference proteome</keyword>
<evidence type="ECO:0000256" key="1">
    <source>
        <dbReference type="ARBA" id="ARBA00023015"/>
    </source>
</evidence>
<keyword evidence="3" id="KW-0804">Transcription</keyword>
<sequence length="182" mass="20171">MQDTRPNGPSPLPQDSACQYYSGTSGDLSPERNVGLLVKHVHNLLHRVIDLQTCPIGLTANQWRPLLLILVRGIDTPAELARVLDVDTGATTRMLDRLESKGFVRRERVPEDRRVVKIVPTDEGRAVADQILPAISQALNVHLNGFSEDEIHMLIALLKRMIVNGEHYLQQSADTSAPTDTP</sequence>
<evidence type="ECO:0000259" key="4">
    <source>
        <dbReference type="PROSITE" id="PS50995"/>
    </source>
</evidence>
<evidence type="ECO:0000313" key="5">
    <source>
        <dbReference type="EMBL" id="MFC4297983.1"/>
    </source>
</evidence>
<dbReference type="PANTHER" id="PTHR42756:SF1">
    <property type="entry name" value="TRANSCRIPTIONAL REPRESSOR OF EMRAB OPERON"/>
    <property type="match status" value="1"/>
</dbReference>
<dbReference type="InterPro" id="IPR000835">
    <property type="entry name" value="HTH_MarR-typ"/>
</dbReference>
<protein>
    <submittedName>
        <fullName evidence="5">MarR family winged helix-turn-helix transcriptional regulator</fullName>
    </submittedName>
</protein>
<keyword evidence="1" id="KW-0805">Transcription regulation</keyword>
<dbReference type="EMBL" id="JBHSDY010000004">
    <property type="protein sequence ID" value="MFC4297983.1"/>
    <property type="molecule type" value="Genomic_DNA"/>
</dbReference>
<dbReference type="PANTHER" id="PTHR42756">
    <property type="entry name" value="TRANSCRIPTIONAL REGULATOR, MARR"/>
    <property type="match status" value="1"/>
</dbReference>
<dbReference type="InterPro" id="IPR036388">
    <property type="entry name" value="WH-like_DNA-bd_sf"/>
</dbReference>
<dbReference type="SMART" id="SM00347">
    <property type="entry name" value="HTH_MARR"/>
    <property type="match status" value="1"/>
</dbReference>
<reference evidence="6" key="1">
    <citation type="journal article" date="2019" name="Int. J. Syst. Evol. Microbiol.">
        <title>The Global Catalogue of Microorganisms (GCM) 10K type strain sequencing project: providing services to taxonomists for standard genome sequencing and annotation.</title>
        <authorList>
            <consortium name="The Broad Institute Genomics Platform"/>
            <consortium name="The Broad Institute Genome Sequencing Center for Infectious Disease"/>
            <person name="Wu L."/>
            <person name="Ma J."/>
        </authorList>
    </citation>
    <scope>NUCLEOTIDE SEQUENCE [LARGE SCALE GENOMIC DNA]</scope>
    <source>
        <strain evidence="6">CGMCC 1.19029</strain>
    </source>
</reference>
<dbReference type="PRINTS" id="PR00598">
    <property type="entry name" value="HTHMARR"/>
</dbReference>
<dbReference type="InterPro" id="IPR036390">
    <property type="entry name" value="WH_DNA-bd_sf"/>
</dbReference>
<evidence type="ECO:0000256" key="2">
    <source>
        <dbReference type="ARBA" id="ARBA00023125"/>
    </source>
</evidence>
<organism evidence="5 6">
    <name type="scientific">Castellaniella hirudinis</name>
    <dbReference type="NCBI Taxonomy" id="1144617"/>
    <lineage>
        <taxon>Bacteria</taxon>
        <taxon>Pseudomonadati</taxon>
        <taxon>Pseudomonadota</taxon>
        <taxon>Betaproteobacteria</taxon>
        <taxon>Burkholderiales</taxon>
        <taxon>Alcaligenaceae</taxon>
        <taxon>Castellaniella</taxon>
    </lineage>
</organism>
<name>A0ABV8RXV1_9BURK</name>
<dbReference type="RefSeq" id="WP_376812544.1">
    <property type="nucleotide sequence ID" value="NZ_JBHSDY010000004.1"/>
</dbReference>
<keyword evidence="2" id="KW-0238">DNA-binding</keyword>
<dbReference type="Pfam" id="PF01047">
    <property type="entry name" value="MarR"/>
    <property type="match status" value="1"/>
</dbReference>
<dbReference type="PROSITE" id="PS50995">
    <property type="entry name" value="HTH_MARR_2"/>
    <property type="match status" value="1"/>
</dbReference>
<feature type="domain" description="HTH marR-type" evidence="4">
    <location>
        <begin position="31"/>
        <end position="163"/>
    </location>
</feature>
<dbReference type="SUPFAM" id="SSF46785">
    <property type="entry name" value="Winged helix' DNA-binding domain"/>
    <property type="match status" value="1"/>
</dbReference>
<proteinExistence type="predicted"/>
<gene>
    <name evidence="5" type="ORF">ACFO0J_08000</name>
</gene>
<dbReference type="Proteomes" id="UP001595756">
    <property type="component" value="Unassembled WGS sequence"/>
</dbReference>
<dbReference type="Gene3D" id="1.10.10.10">
    <property type="entry name" value="Winged helix-like DNA-binding domain superfamily/Winged helix DNA-binding domain"/>
    <property type="match status" value="1"/>
</dbReference>
<comment type="caution">
    <text evidence="5">The sequence shown here is derived from an EMBL/GenBank/DDBJ whole genome shotgun (WGS) entry which is preliminary data.</text>
</comment>
<accession>A0ABV8RXV1</accession>
<evidence type="ECO:0000256" key="3">
    <source>
        <dbReference type="ARBA" id="ARBA00023163"/>
    </source>
</evidence>